<keyword evidence="3" id="KW-1185">Reference proteome</keyword>
<dbReference type="PROSITE" id="PS51819">
    <property type="entry name" value="VOC"/>
    <property type="match status" value="1"/>
</dbReference>
<organism evidence="2 3">
    <name type="scientific">Mucilaginibacter litoreus</name>
    <dbReference type="NCBI Taxonomy" id="1048221"/>
    <lineage>
        <taxon>Bacteria</taxon>
        <taxon>Pseudomonadati</taxon>
        <taxon>Bacteroidota</taxon>
        <taxon>Sphingobacteriia</taxon>
        <taxon>Sphingobacteriales</taxon>
        <taxon>Sphingobacteriaceae</taxon>
        <taxon>Mucilaginibacter</taxon>
    </lineage>
</organism>
<dbReference type="InterPro" id="IPR004360">
    <property type="entry name" value="Glyas_Fos-R_dOase_dom"/>
</dbReference>
<dbReference type="Pfam" id="PF00903">
    <property type="entry name" value="Glyoxalase"/>
    <property type="match status" value="1"/>
</dbReference>
<dbReference type="InterPro" id="IPR029068">
    <property type="entry name" value="Glyas_Bleomycin-R_OHBP_Dase"/>
</dbReference>
<dbReference type="RefSeq" id="WP_377115089.1">
    <property type="nucleotide sequence ID" value="NZ_JBHTHZ010000005.1"/>
</dbReference>
<dbReference type="InterPro" id="IPR037523">
    <property type="entry name" value="VOC_core"/>
</dbReference>
<dbReference type="Gene3D" id="3.10.180.10">
    <property type="entry name" value="2,3-Dihydroxybiphenyl 1,2-Dioxygenase, domain 1"/>
    <property type="match status" value="1"/>
</dbReference>
<sequence length="131" mass="14294">MGTDSFTYFLPTLTVNNAIAAISFYEEAFGAQVLTKNTFDGHTVAELSINNAVFIVADESPENRNIGPDKQNGISVRMGLMVQDPDAVAGRAIAAGINVIYPVSDQSYGYRLGHFIDPFGHHWEIGKPLYL</sequence>
<gene>
    <name evidence="2" type="ORF">ACFQZX_11155</name>
</gene>
<dbReference type="SUPFAM" id="SSF54593">
    <property type="entry name" value="Glyoxalase/Bleomycin resistance protein/Dihydroxybiphenyl dioxygenase"/>
    <property type="match status" value="1"/>
</dbReference>
<reference evidence="3" key="1">
    <citation type="journal article" date="2019" name="Int. J. Syst. Evol. Microbiol.">
        <title>The Global Catalogue of Microorganisms (GCM) 10K type strain sequencing project: providing services to taxonomists for standard genome sequencing and annotation.</title>
        <authorList>
            <consortium name="The Broad Institute Genomics Platform"/>
            <consortium name="The Broad Institute Genome Sequencing Center for Infectious Disease"/>
            <person name="Wu L."/>
            <person name="Ma J."/>
        </authorList>
    </citation>
    <scope>NUCLEOTIDE SEQUENCE [LARGE SCALE GENOMIC DNA]</scope>
    <source>
        <strain evidence="3">CCUG 61484</strain>
    </source>
</reference>
<feature type="domain" description="VOC" evidence="1">
    <location>
        <begin position="5"/>
        <end position="128"/>
    </location>
</feature>
<accession>A0ABW3ASZ0</accession>
<dbReference type="Proteomes" id="UP001597010">
    <property type="component" value="Unassembled WGS sequence"/>
</dbReference>
<evidence type="ECO:0000313" key="2">
    <source>
        <dbReference type="EMBL" id="MFD0794178.1"/>
    </source>
</evidence>
<protein>
    <submittedName>
        <fullName evidence="2">VOC family protein</fullName>
    </submittedName>
</protein>
<dbReference type="PANTHER" id="PTHR34109">
    <property type="entry name" value="BNAUNNG04460D PROTEIN-RELATED"/>
    <property type="match status" value="1"/>
</dbReference>
<comment type="caution">
    <text evidence="2">The sequence shown here is derived from an EMBL/GenBank/DDBJ whole genome shotgun (WGS) entry which is preliminary data.</text>
</comment>
<dbReference type="CDD" id="cd07246">
    <property type="entry name" value="VOC_like"/>
    <property type="match status" value="1"/>
</dbReference>
<dbReference type="EMBL" id="JBHTHZ010000005">
    <property type="protein sequence ID" value="MFD0794178.1"/>
    <property type="molecule type" value="Genomic_DNA"/>
</dbReference>
<dbReference type="PANTHER" id="PTHR34109:SF1">
    <property type="entry name" value="VOC DOMAIN-CONTAINING PROTEIN"/>
    <property type="match status" value="1"/>
</dbReference>
<evidence type="ECO:0000313" key="3">
    <source>
        <dbReference type="Proteomes" id="UP001597010"/>
    </source>
</evidence>
<name>A0ABW3ASZ0_9SPHI</name>
<evidence type="ECO:0000259" key="1">
    <source>
        <dbReference type="PROSITE" id="PS51819"/>
    </source>
</evidence>
<proteinExistence type="predicted"/>